<accession>A0ABP4DJI0</accession>
<proteinExistence type="predicted"/>
<name>A0ABP4DJI0_9ACTN</name>
<comment type="caution">
    <text evidence="2">The sequence shown here is derived from an EMBL/GenBank/DDBJ whole genome shotgun (WGS) entry which is preliminary data.</text>
</comment>
<keyword evidence="3" id="KW-1185">Reference proteome</keyword>
<evidence type="ECO:0008006" key="4">
    <source>
        <dbReference type="Google" id="ProtNLM"/>
    </source>
</evidence>
<gene>
    <name evidence="2" type="ORF">GCM10009564_25340</name>
</gene>
<evidence type="ECO:0000313" key="3">
    <source>
        <dbReference type="Proteomes" id="UP001501072"/>
    </source>
</evidence>
<reference evidence="3" key="1">
    <citation type="journal article" date="2019" name="Int. J. Syst. Evol. Microbiol.">
        <title>The Global Catalogue of Microorganisms (GCM) 10K type strain sequencing project: providing services to taxonomists for standard genome sequencing and annotation.</title>
        <authorList>
            <consortium name="The Broad Institute Genomics Platform"/>
            <consortium name="The Broad Institute Genome Sequencing Center for Infectious Disease"/>
            <person name="Wu L."/>
            <person name="Ma J."/>
        </authorList>
    </citation>
    <scope>NUCLEOTIDE SEQUENCE [LARGE SCALE GENOMIC DNA]</scope>
    <source>
        <strain evidence="3">JCM 11269</strain>
    </source>
</reference>
<protein>
    <recommendedName>
        <fullName evidence="4">DUF3558 domain-containing protein</fullName>
    </recommendedName>
</protein>
<evidence type="ECO:0000256" key="1">
    <source>
        <dbReference type="SAM" id="MobiDB-lite"/>
    </source>
</evidence>
<evidence type="ECO:0000313" key="2">
    <source>
        <dbReference type="EMBL" id="GAA1009603.1"/>
    </source>
</evidence>
<dbReference type="EMBL" id="BAAAHU010000021">
    <property type="protein sequence ID" value="GAA1009603.1"/>
    <property type="molecule type" value="Genomic_DNA"/>
</dbReference>
<organism evidence="2 3">
    <name type="scientific">Streptomyces thermogriseus</name>
    <dbReference type="NCBI Taxonomy" id="75292"/>
    <lineage>
        <taxon>Bacteria</taxon>
        <taxon>Bacillati</taxon>
        <taxon>Actinomycetota</taxon>
        <taxon>Actinomycetes</taxon>
        <taxon>Kitasatosporales</taxon>
        <taxon>Streptomycetaceae</taxon>
        <taxon>Streptomyces</taxon>
    </lineage>
</organism>
<feature type="compositionally biased region" description="Polar residues" evidence="1">
    <location>
        <begin position="194"/>
        <end position="207"/>
    </location>
</feature>
<feature type="region of interest" description="Disordered" evidence="1">
    <location>
        <begin position="191"/>
        <end position="216"/>
    </location>
</feature>
<sequence length="355" mass="37676">MLGGLTAVVTLAGAALFIRWNTNFLGAETLCGGIVTSDDVQSAINSSGRIAEVGSQTATASSEFRCTVKRTSRFIGTEDVEVTIRTATELGAFPFTTATWKNPSTMSYFKDGASGAVSDTRGWVMLPKACWDRVGSIQGSRRIPPGPKSIAAVEATVGQGAADRKGLARLLVHAAQKVGESAGCSRTELRAPSDLSTLSRPRTTDAQNACGIQGFSPPKNSLVKGLAEPGHEQLTGETPHTWACDMYLDGSSKSQISFSVSSDANVIDGALRDSDSFRDIDGNKGVARLDEAVLHCEDGDVYFSVRWNSKYDGVLLDLAGNKPHAYAEVRRSTFQSFLDSAAGPRSCPRVTLPSE</sequence>
<dbReference type="Proteomes" id="UP001501072">
    <property type="component" value="Unassembled WGS sequence"/>
</dbReference>